<feature type="modified residue" description="N6-(pyridoxal phosphate)lysine" evidence="5 7">
    <location>
        <position position="70"/>
    </location>
</feature>
<evidence type="ECO:0000256" key="3">
    <source>
        <dbReference type="ARBA" id="ARBA00022898"/>
    </source>
</evidence>
<feature type="binding site" evidence="5">
    <location>
        <begin position="292"/>
        <end position="295"/>
    </location>
    <ligand>
        <name>pyridoxal 5'-phosphate</name>
        <dbReference type="ChEBI" id="CHEBI:597326"/>
    </ligand>
</feature>
<evidence type="ECO:0000313" key="11">
    <source>
        <dbReference type="Proteomes" id="UP000054010"/>
    </source>
</evidence>
<dbReference type="HOGENOM" id="CLU_026444_0_1_0"/>
<evidence type="ECO:0000256" key="7">
    <source>
        <dbReference type="PIRSR" id="PIRSR600183-50"/>
    </source>
</evidence>
<dbReference type="PROSITE" id="PS00878">
    <property type="entry name" value="ODR_DC_2_1"/>
    <property type="match status" value="1"/>
</dbReference>
<dbReference type="PRINTS" id="PR01179">
    <property type="entry name" value="ODADCRBXLASE"/>
</dbReference>
<dbReference type="Pfam" id="PF02784">
    <property type="entry name" value="Orn_Arg_deC_N"/>
    <property type="match status" value="1"/>
</dbReference>
<evidence type="ECO:0000313" key="10">
    <source>
        <dbReference type="EMBL" id="EFO80968.1"/>
    </source>
</evidence>
<dbReference type="OrthoDB" id="9802241at2"/>
<dbReference type="PANTHER" id="PTHR43727:SF2">
    <property type="entry name" value="GROUP IV DECARBOXYLASE"/>
    <property type="match status" value="1"/>
</dbReference>
<accession>E1ICZ8</accession>
<dbReference type="CDD" id="cd06828">
    <property type="entry name" value="PLPDE_III_DapDC"/>
    <property type="match status" value="1"/>
</dbReference>
<dbReference type="SUPFAM" id="SSF51419">
    <property type="entry name" value="PLP-binding barrel"/>
    <property type="match status" value="1"/>
</dbReference>
<comment type="caution">
    <text evidence="10">The sequence shown here is derived from an EMBL/GenBank/DDBJ whole genome shotgun (WGS) entry which is preliminary data.</text>
</comment>
<keyword evidence="4 5" id="KW-0456">Lyase</keyword>
<dbReference type="InterPro" id="IPR022644">
    <property type="entry name" value="De-COase2_N"/>
</dbReference>
<feature type="binding site" evidence="5">
    <location>
        <position position="393"/>
    </location>
    <ligand>
        <name>substrate</name>
    </ligand>
</feature>
<dbReference type="eggNOG" id="COG0019">
    <property type="taxonomic scope" value="Bacteria"/>
</dbReference>
<feature type="domain" description="Orn/DAP/Arg decarboxylase 2 N-terminal" evidence="9">
    <location>
        <begin position="49"/>
        <end position="299"/>
    </location>
</feature>
<dbReference type="FunFam" id="3.20.20.10:FF:000003">
    <property type="entry name" value="Diaminopimelate decarboxylase"/>
    <property type="match status" value="1"/>
</dbReference>
<evidence type="ECO:0000256" key="2">
    <source>
        <dbReference type="ARBA" id="ARBA00022793"/>
    </source>
</evidence>
<dbReference type="EC" id="4.1.1.20" evidence="5 6"/>
<keyword evidence="11" id="KW-1185">Reference proteome</keyword>
<keyword evidence="2 5" id="KW-0210">Decarboxylase</keyword>
<proteinExistence type="inferred from homology"/>
<organism evidence="10 11">
    <name type="scientific">Oscillochloris trichoides DG-6</name>
    <dbReference type="NCBI Taxonomy" id="765420"/>
    <lineage>
        <taxon>Bacteria</taxon>
        <taxon>Bacillati</taxon>
        <taxon>Chloroflexota</taxon>
        <taxon>Chloroflexia</taxon>
        <taxon>Chloroflexales</taxon>
        <taxon>Chloroflexineae</taxon>
        <taxon>Oscillochloridaceae</taxon>
        <taxon>Oscillochloris</taxon>
    </lineage>
</organism>
<feature type="binding site" evidence="5">
    <location>
        <position position="295"/>
    </location>
    <ligand>
        <name>substrate</name>
    </ligand>
</feature>
<dbReference type="EMBL" id="ADVR01000033">
    <property type="protein sequence ID" value="EFO80968.1"/>
    <property type="molecule type" value="Genomic_DNA"/>
</dbReference>
<dbReference type="InterPro" id="IPR022653">
    <property type="entry name" value="De-COase2_pyr-phos_BS"/>
</dbReference>
<comment type="pathway">
    <text evidence="5 8">Amino-acid biosynthesis; L-lysine biosynthesis via DAP pathway; L-lysine from DL-2,6-diaminopimelate: step 1/1.</text>
</comment>
<keyword evidence="3 5" id="KW-0663">Pyridoxal phosphate</keyword>
<dbReference type="Gene3D" id="2.40.37.10">
    <property type="entry name" value="Lyase, Ornithine Decarboxylase, Chain A, domain 1"/>
    <property type="match status" value="1"/>
</dbReference>
<evidence type="ECO:0000259" key="9">
    <source>
        <dbReference type="Pfam" id="PF02784"/>
    </source>
</evidence>
<comment type="cofactor">
    <cofactor evidence="1 5 7 8">
        <name>pyridoxal 5'-phosphate</name>
        <dbReference type="ChEBI" id="CHEBI:597326"/>
    </cofactor>
</comment>
<dbReference type="Proteomes" id="UP000054010">
    <property type="component" value="Unassembled WGS sequence"/>
</dbReference>
<dbReference type="STRING" id="765420.OSCT_1199"/>
<feature type="binding site" evidence="5">
    <location>
        <position position="393"/>
    </location>
    <ligand>
        <name>pyridoxal 5'-phosphate</name>
        <dbReference type="ChEBI" id="CHEBI:597326"/>
    </ligand>
</feature>
<feature type="binding site" evidence="5">
    <location>
        <position position="365"/>
    </location>
    <ligand>
        <name>substrate</name>
    </ligand>
</feature>
<comment type="catalytic activity">
    <reaction evidence="5 8">
        <text>meso-2,6-diaminopimelate + H(+) = L-lysine + CO2</text>
        <dbReference type="Rhea" id="RHEA:15101"/>
        <dbReference type="ChEBI" id="CHEBI:15378"/>
        <dbReference type="ChEBI" id="CHEBI:16526"/>
        <dbReference type="ChEBI" id="CHEBI:32551"/>
        <dbReference type="ChEBI" id="CHEBI:57791"/>
        <dbReference type="EC" id="4.1.1.20"/>
    </reaction>
</comment>
<evidence type="ECO:0000256" key="4">
    <source>
        <dbReference type="ARBA" id="ARBA00023239"/>
    </source>
</evidence>
<dbReference type="Gene3D" id="3.20.20.10">
    <property type="entry name" value="Alanine racemase"/>
    <property type="match status" value="1"/>
</dbReference>
<name>E1ICZ8_9CHLR</name>
<reference evidence="10 11" key="1">
    <citation type="journal article" date="2011" name="J. Bacteriol.">
        <title>Draft genome sequence of the anoxygenic filamentous phototrophic bacterium Oscillochloris trichoides subsp. DG-6.</title>
        <authorList>
            <person name="Kuznetsov B.B."/>
            <person name="Ivanovsky R.N."/>
            <person name="Keppen O.I."/>
            <person name="Sukhacheva M.V."/>
            <person name="Bumazhkin B.K."/>
            <person name="Patutina E.O."/>
            <person name="Beletsky A.V."/>
            <person name="Mardanov A.V."/>
            <person name="Baslerov R.V."/>
            <person name="Panteleeva A.N."/>
            <person name="Kolganova T.V."/>
            <person name="Ravin N.V."/>
            <person name="Skryabin K.G."/>
        </authorList>
    </citation>
    <scope>NUCLEOTIDE SEQUENCE [LARGE SCALE GENOMIC DNA]</scope>
    <source>
        <strain evidence="10 11">DG-6</strain>
    </source>
</reference>
<dbReference type="GO" id="GO:0030170">
    <property type="term" value="F:pyridoxal phosphate binding"/>
    <property type="evidence" value="ECO:0007669"/>
    <property type="project" value="UniProtKB-UniRule"/>
</dbReference>
<comment type="similarity">
    <text evidence="5">Belongs to the Orn/Lys/Arg decarboxylase class-II family. LysA subfamily.</text>
</comment>
<dbReference type="UniPathway" id="UPA00034">
    <property type="reaction ID" value="UER00027"/>
</dbReference>
<gene>
    <name evidence="5" type="primary">lysA</name>
    <name evidence="10" type="ORF">OSCT_1199</name>
</gene>
<dbReference type="SUPFAM" id="SSF50621">
    <property type="entry name" value="Alanine racemase C-terminal domain-like"/>
    <property type="match status" value="1"/>
</dbReference>
<dbReference type="InterPro" id="IPR029066">
    <property type="entry name" value="PLP-binding_barrel"/>
</dbReference>
<dbReference type="PRINTS" id="PR01181">
    <property type="entry name" value="DAPDCRBXLASE"/>
</dbReference>
<protein>
    <recommendedName>
        <fullName evidence="5 6">Diaminopimelate decarboxylase</fullName>
        <shortName evidence="5">DAP decarboxylase</shortName>
        <shortName evidence="5">DAPDC</shortName>
        <ecNumber evidence="5 6">4.1.1.20</ecNumber>
    </recommendedName>
</protein>
<comment type="subunit">
    <text evidence="5">Homodimer.</text>
</comment>
<evidence type="ECO:0000256" key="5">
    <source>
        <dbReference type="HAMAP-Rule" id="MF_02120"/>
    </source>
</evidence>
<evidence type="ECO:0000256" key="6">
    <source>
        <dbReference type="NCBIfam" id="TIGR01048"/>
    </source>
</evidence>
<sequence length="445" mass="46873">MLNPHLWPDTARLEAGQLWVGGVALPALAEAYATPLYIIDEVTLRGAMRAYRHALARHYPAPSRVHYASKALLNIAVAQVAQQEGLGLDLVSAAELLVARRAGVDMTSIHLHGNAKSDAELHRALDWGVGAVVVDNLDELERLIALSAGHPQPQPVLLRVAPDIAAHTHAHIATGAADAKFGFPLAALPVAIERILAAPGLHLRGLHAHIGSQIFELGQLAATVQVLVAALAQIRAQYGVTLEELSPGGGLGVPYTDAMPATDIDGYAQALAAATQQACAAHNFPLPLLTVEPGRSIIARAGVALYRVVARKFAADGRLLYLHVDGGMADNIRPALYAARYTALLANRADAPPTAPVSVAGRYCESGDILLRDAPLPAAQLGDVLAVAGAGAYTLSMASTYNMSPRPALLLLNAGQVQVIQRRETEEDLLARDLPLAATETPQSR</sequence>
<dbReference type="NCBIfam" id="TIGR01048">
    <property type="entry name" value="lysA"/>
    <property type="match status" value="1"/>
</dbReference>
<dbReference type="GO" id="GO:0008836">
    <property type="term" value="F:diaminopimelate decarboxylase activity"/>
    <property type="evidence" value="ECO:0007669"/>
    <property type="project" value="UniProtKB-UniRule"/>
</dbReference>
<comment type="function">
    <text evidence="5">Specifically catalyzes the decarboxylation of meso-diaminopimelate (meso-DAP) to L-lysine.</text>
</comment>
<dbReference type="InterPro" id="IPR009006">
    <property type="entry name" value="Ala_racemase/Decarboxylase_C"/>
</dbReference>
<dbReference type="GO" id="GO:0009089">
    <property type="term" value="P:lysine biosynthetic process via diaminopimelate"/>
    <property type="evidence" value="ECO:0007669"/>
    <property type="project" value="UniProtKB-UniRule"/>
</dbReference>
<feature type="active site" description="Proton donor" evidence="7">
    <location>
        <position position="364"/>
    </location>
</feature>
<dbReference type="InterPro" id="IPR000183">
    <property type="entry name" value="Orn/DAP/Arg_de-COase"/>
</dbReference>
<feature type="binding site" evidence="5">
    <location>
        <position position="333"/>
    </location>
    <ligand>
        <name>substrate</name>
    </ligand>
</feature>
<evidence type="ECO:0000256" key="8">
    <source>
        <dbReference type="RuleBase" id="RU003738"/>
    </source>
</evidence>
<dbReference type="PANTHER" id="PTHR43727">
    <property type="entry name" value="DIAMINOPIMELATE DECARBOXYLASE"/>
    <property type="match status" value="1"/>
</dbReference>
<keyword evidence="5 8" id="KW-0457">Lysine biosynthesis</keyword>
<dbReference type="InterPro" id="IPR002986">
    <property type="entry name" value="DAP_deCOOHase_LysA"/>
</dbReference>
<evidence type="ECO:0000256" key="1">
    <source>
        <dbReference type="ARBA" id="ARBA00001933"/>
    </source>
</evidence>
<keyword evidence="5" id="KW-0028">Amino-acid biosynthesis</keyword>
<dbReference type="AlphaFoldDB" id="E1ICZ8"/>
<feature type="binding site" evidence="5">
    <location>
        <position position="337"/>
    </location>
    <ligand>
        <name>substrate</name>
    </ligand>
</feature>
<feature type="binding site" evidence="5">
    <location>
        <position position="250"/>
    </location>
    <ligand>
        <name>pyridoxal 5'-phosphate</name>
        <dbReference type="ChEBI" id="CHEBI:597326"/>
    </ligand>
</feature>
<dbReference type="HAMAP" id="MF_02120">
    <property type="entry name" value="LysA"/>
    <property type="match status" value="1"/>
</dbReference>